<accession>A0ACC0CH77</accession>
<comment type="caution">
    <text evidence="1">The sequence shown here is derived from an EMBL/GenBank/DDBJ whole genome shotgun (WGS) entry which is preliminary data.</text>
</comment>
<keyword evidence="2" id="KW-1185">Reference proteome</keyword>
<dbReference type="EMBL" id="CM044701">
    <property type="protein sequence ID" value="KAI5684321.1"/>
    <property type="molecule type" value="Genomic_DNA"/>
</dbReference>
<proteinExistence type="predicted"/>
<organism evidence="1 2">
    <name type="scientific">Catharanthus roseus</name>
    <name type="common">Madagascar periwinkle</name>
    <name type="synonym">Vinca rosea</name>
    <dbReference type="NCBI Taxonomy" id="4058"/>
    <lineage>
        <taxon>Eukaryota</taxon>
        <taxon>Viridiplantae</taxon>
        <taxon>Streptophyta</taxon>
        <taxon>Embryophyta</taxon>
        <taxon>Tracheophyta</taxon>
        <taxon>Spermatophyta</taxon>
        <taxon>Magnoliopsida</taxon>
        <taxon>eudicotyledons</taxon>
        <taxon>Gunneridae</taxon>
        <taxon>Pentapetalae</taxon>
        <taxon>asterids</taxon>
        <taxon>lamiids</taxon>
        <taxon>Gentianales</taxon>
        <taxon>Apocynaceae</taxon>
        <taxon>Rauvolfioideae</taxon>
        <taxon>Vinceae</taxon>
        <taxon>Catharanthinae</taxon>
        <taxon>Catharanthus</taxon>
    </lineage>
</organism>
<gene>
    <name evidence="1" type="ORF">M9H77_05549</name>
</gene>
<evidence type="ECO:0000313" key="2">
    <source>
        <dbReference type="Proteomes" id="UP001060085"/>
    </source>
</evidence>
<protein>
    <submittedName>
        <fullName evidence="1">Uncharacterized protein</fullName>
    </submittedName>
</protein>
<evidence type="ECO:0000313" key="1">
    <source>
        <dbReference type="EMBL" id="KAI5684321.1"/>
    </source>
</evidence>
<sequence length="136" mass="14326">MKGIASREVDNGSFWKWKEIVGGGKRKKADKRFSVTEFLQENGRKLEKSMEGPGAGVGIGCEAGLGMGVVGGLGIGGVSDWNQLRMVFGIGIGCGVGIGFGYGQGFGFGISFESLQSKLFEPQVDSSSMRNPILLS</sequence>
<dbReference type="Proteomes" id="UP001060085">
    <property type="component" value="Linkage Group LG01"/>
</dbReference>
<name>A0ACC0CH77_CATRO</name>
<reference evidence="2" key="1">
    <citation type="journal article" date="2023" name="Nat. Plants">
        <title>Single-cell RNA sequencing provides a high-resolution roadmap for understanding the multicellular compartmentation of specialized metabolism.</title>
        <authorList>
            <person name="Sun S."/>
            <person name="Shen X."/>
            <person name="Li Y."/>
            <person name="Li Y."/>
            <person name="Wang S."/>
            <person name="Li R."/>
            <person name="Zhang H."/>
            <person name="Shen G."/>
            <person name="Guo B."/>
            <person name="Wei J."/>
            <person name="Xu J."/>
            <person name="St-Pierre B."/>
            <person name="Chen S."/>
            <person name="Sun C."/>
        </authorList>
    </citation>
    <scope>NUCLEOTIDE SEQUENCE [LARGE SCALE GENOMIC DNA]</scope>
</reference>